<dbReference type="Proteomes" id="UP000694424">
    <property type="component" value="Unplaced"/>
</dbReference>
<dbReference type="GO" id="GO:0019158">
    <property type="term" value="F:mannokinase activity"/>
    <property type="evidence" value="ECO:0007669"/>
    <property type="project" value="TreeGrafter"/>
</dbReference>
<dbReference type="Ensembl" id="ENSAOWT00000032471.1">
    <property type="protein sequence ID" value="ENSAOWP00000028663.1"/>
    <property type="gene ID" value="ENSAOWG00000019308.1"/>
</dbReference>
<dbReference type="InterPro" id="IPR001312">
    <property type="entry name" value="Hexokinase"/>
</dbReference>
<comment type="similarity">
    <text evidence="4">Belongs to the hexokinase family.</text>
</comment>
<dbReference type="PANTHER" id="PTHR19443:SF3">
    <property type="entry name" value="HEXOKINASE-4"/>
    <property type="match status" value="1"/>
</dbReference>
<dbReference type="GO" id="GO:0001678">
    <property type="term" value="P:intracellular glucose homeostasis"/>
    <property type="evidence" value="ECO:0007669"/>
    <property type="project" value="InterPro"/>
</dbReference>
<reference evidence="7" key="1">
    <citation type="submission" date="2025-08" db="UniProtKB">
        <authorList>
            <consortium name="Ensembl"/>
        </authorList>
    </citation>
    <scope>IDENTIFICATION</scope>
</reference>
<sequence length="193" mass="21717">MPFCCRLLPGAPHVPNPCFPAMTPSLPPQVDQILSEFRLKEEDLKKVMYRMQKEMDRGLKLETHEEASVKMLPTYVRSTPEGSEVGDFLSLDLGGTNFRVMLVKVGEGSRRRQARLALFQLFDYISECISDFLDKHQMKHKKLPLGFTFSFPVRHEDIDKVKGSRGGSRAAQGTSPPAAHPASLSSPRPRESF</sequence>
<evidence type="ECO:0000256" key="1">
    <source>
        <dbReference type="ARBA" id="ARBA00005028"/>
    </source>
</evidence>
<reference evidence="7" key="2">
    <citation type="submission" date="2025-09" db="UniProtKB">
        <authorList>
            <consortium name="Ensembl"/>
        </authorList>
    </citation>
    <scope>IDENTIFICATION</scope>
</reference>
<feature type="compositionally biased region" description="Low complexity" evidence="5">
    <location>
        <begin position="175"/>
        <end position="187"/>
    </location>
</feature>
<dbReference type="GO" id="GO:0006006">
    <property type="term" value="P:glucose metabolic process"/>
    <property type="evidence" value="ECO:0007669"/>
    <property type="project" value="TreeGrafter"/>
</dbReference>
<protein>
    <recommendedName>
        <fullName evidence="4">Phosphotransferase</fullName>
        <ecNumber evidence="4">2.7.1.-</ecNumber>
    </recommendedName>
</protein>
<dbReference type="Gene3D" id="1.10.287.1250">
    <property type="match status" value="1"/>
</dbReference>
<evidence type="ECO:0000256" key="2">
    <source>
        <dbReference type="ARBA" id="ARBA00044613"/>
    </source>
</evidence>
<organism evidence="7 8">
    <name type="scientific">Apteryx owenii</name>
    <name type="common">Little spotted kiwi</name>
    <dbReference type="NCBI Taxonomy" id="8824"/>
    <lineage>
        <taxon>Eukaryota</taxon>
        <taxon>Metazoa</taxon>
        <taxon>Chordata</taxon>
        <taxon>Craniata</taxon>
        <taxon>Vertebrata</taxon>
        <taxon>Euteleostomi</taxon>
        <taxon>Archelosauria</taxon>
        <taxon>Archosauria</taxon>
        <taxon>Dinosauria</taxon>
        <taxon>Saurischia</taxon>
        <taxon>Theropoda</taxon>
        <taxon>Coelurosauria</taxon>
        <taxon>Aves</taxon>
        <taxon>Palaeognathae</taxon>
        <taxon>Apterygiformes</taxon>
        <taxon>Apterygidae</taxon>
        <taxon>Apteryx</taxon>
    </lineage>
</organism>
<dbReference type="PANTHER" id="PTHR19443">
    <property type="entry name" value="HEXOKINASE"/>
    <property type="match status" value="1"/>
</dbReference>
<comment type="catalytic activity">
    <reaction evidence="3">
        <text>D-glucose + ATP = D-glucose 6-phosphate + ADP + H(+)</text>
        <dbReference type="Rhea" id="RHEA:17825"/>
        <dbReference type="ChEBI" id="CHEBI:4167"/>
        <dbReference type="ChEBI" id="CHEBI:15378"/>
        <dbReference type="ChEBI" id="CHEBI:30616"/>
        <dbReference type="ChEBI" id="CHEBI:61548"/>
        <dbReference type="ChEBI" id="CHEBI:456216"/>
        <dbReference type="EC" id="2.7.1.1"/>
    </reaction>
    <physiologicalReaction direction="left-to-right" evidence="3">
        <dbReference type="Rhea" id="RHEA:17826"/>
    </physiologicalReaction>
</comment>
<evidence type="ECO:0000256" key="3">
    <source>
        <dbReference type="ARBA" id="ARBA00048160"/>
    </source>
</evidence>
<evidence type="ECO:0000313" key="8">
    <source>
        <dbReference type="Proteomes" id="UP000694424"/>
    </source>
</evidence>
<feature type="domain" description="Hexokinase N-terminal" evidence="6">
    <location>
        <begin position="29"/>
        <end position="160"/>
    </location>
</feature>
<dbReference type="PROSITE" id="PS51748">
    <property type="entry name" value="HEXOKINASE_2"/>
    <property type="match status" value="1"/>
</dbReference>
<dbReference type="GO" id="GO:0005536">
    <property type="term" value="F:D-glucose binding"/>
    <property type="evidence" value="ECO:0007669"/>
    <property type="project" value="InterPro"/>
</dbReference>
<keyword evidence="4" id="KW-0547">Nucleotide-binding</keyword>
<keyword evidence="4" id="KW-0324">Glycolysis</keyword>
<dbReference type="GO" id="GO:0008865">
    <property type="term" value="F:fructokinase activity"/>
    <property type="evidence" value="ECO:0007669"/>
    <property type="project" value="TreeGrafter"/>
</dbReference>
<accession>A0A8B9QKN7</accession>
<dbReference type="Pfam" id="PF00349">
    <property type="entry name" value="Hexokinase_1"/>
    <property type="match status" value="1"/>
</dbReference>
<dbReference type="GO" id="GO:0004340">
    <property type="term" value="F:glucokinase activity"/>
    <property type="evidence" value="ECO:0007669"/>
    <property type="project" value="TreeGrafter"/>
</dbReference>
<dbReference type="InterPro" id="IPR043129">
    <property type="entry name" value="ATPase_NBD"/>
</dbReference>
<dbReference type="GO" id="GO:0005524">
    <property type="term" value="F:ATP binding"/>
    <property type="evidence" value="ECO:0007669"/>
    <property type="project" value="UniProtKB-UniRule"/>
</dbReference>
<dbReference type="SUPFAM" id="SSF53067">
    <property type="entry name" value="Actin-like ATPase domain"/>
    <property type="match status" value="1"/>
</dbReference>
<keyword evidence="8" id="KW-1185">Reference proteome</keyword>
<keyword evidence="4" id="KW-0808">Transferase</keyword>
<dbReference type="GO" id="GO:0005829">
    <property type="term" value="C:cytosol"/>
    <property type="evidence" value="ECO:0007669"/>
    <property type="project" value="TreeGrafter"/>
</dbReference>
<keyword evidence="4" id="KW-0418">Kinase</keyword>
<dbReference type="Gene3D" id="3.30.420.40">
    <property type="match status" value="1"/>
</dbReference>
<comment type="catalytic activity">
    <reaction evidence="2">
        <text>a D-hexose + ATP = a D-hexose 6-phosphate + ADP + H(+)</text>
        <dbReference type="Rhea" id="RHEA:22740"/>
        <dbReference type="ChEBI" id="CHEBI:4194"/>
        <dbReference type="ChEBI" id="CHEBI:15378"/>
        <dbReference type="ChEBI" id="CHEBI:30616"/>
        <dbReference type="ChEBI" id="CHEBI:229467"/>
        <dbReference type="ChEBI" id="CHEBI:456216"/>
        <dbReference type="EC" id="2.7.1.1"/>
    </reaction>
    <physiologicalReaction direction="left-to-right" evidence="2">
        <dbReference type="Rhea" id="RHEA:22741"/>
    </physiologicalReaction>
</comment>
<feature type="region of interest" description="Disordered" evidence="5">
    <location>
        <begin position="160"/>
        <end position="193"/>
    </location>
</feature>
<evidence type="ECO:0000256" key="4">
    <source>
        <dbReference type="RuleBase" id="RU362007"/>
    </source>
</evidence>
<dbReference type="GO" id="GO:0005739">
    <property type="term" value="C:mitochondrion"/>
    <property type="evidence" value="ECO:0007669"/>
    <property type="project" value="TreeGrafter"/>
</dbReference>
<dbReference type="GO" id="GO:0006096">
    <property type="term" value="P:glycolytic process"/>
    <property type="evidence" value="ECO:0007669"/>
    <property type="project" value="UniProtKB-KW"/>
</dbReference>
<dbReference type="GO" id="GO:0050796">
    <property type="term" value="P:regulation of insulin secretion"/>
    <property type="evidence" value="ECO:0007669"/>
    <property type="project" value="TreeGrafter"/>
</dbReference>
<dbReference type="EC" id="2.7.1.-" evidence="4"/>
<keyword evidence="4" id="KW-0067">ATP-binding</keyword>
<evidence type="ECO:0000259" key="6">
    <source>
        <dbReference type="Pfam" id="PF00349"/>
    </source>
</evidence>
<dbReference type="AlphaFoldDB" id="A0A8B9QKN7"/>
<comment type="pathway">
    <text evidence="1">Carbohydrate metabolism; hexose metabolism.</text>
</comment>
<dbReference type="InterPro" id="IPR022672">
    <property type="entry name" value="Hexokinase_N"/>
</dbReference>
<evidence type="ECO:0000313" key="7">
    <source>
        <dbReference type="Ensembl" id="ENSAOWP00000028663.1"/>
    </source>
</evidence>
<proteinExistence type="inferred from homology"/>
<dbReference type="UniPathway" id="UPA00242"/>
<evidence type="ECO:0000256" key="5">
    <source>
        <dbReference type="SAM" id="MobiDB-lite"/>
    </source>
</evidence>
<name>A0A8B9QKN7_APTOW</name>